<dbReference type="Proteomes" id="UP001229346">
    <property type="component" value="Unassembled WGS sequence"/>
</dbReference>
<dbReference type="PANTHER" id="PTHR35010">
    <property type="entry name" value="BLL4672 PROTEIN-RELATED"/>
    <property type="match status" value="1"/>
</dbReference>
<feature type="domain" description="HTH cro/C1-type" evidence="1">
    <location>
        <begin position="14"/>
        <end position="87"/>
    </location>
</feature>
<dbReference type="Gene3D" id="1.10.260.40">
    <property type="entry name" value="lambda repressor-like DNA-binding domains"/>
    <property type="match status" value="1"/>
</dbReference>
<accession>A0ABT9U885</accession>
<gene>
    <name evidence="2" type="ORF">J2T15_004382</name>
</gene>
<dbReference type="EMBL" id="JAUSSU010000009">
    <property type="protein sequence ID" value="MDQ0114925.1"/>
    <property type="molecule type" value="Genomic_DNA"/>
</dbReference>
<dbReference type="Pfam" id="PF13560">
    <property type="entry name" value="HTH_31"/>
    <property type="match status" value="1"/>
</dbReference>
<keyword evidence="3" id="KW-1185">Reference proteome</keyword>
<organism evidence="2 3">
    <name type="scientific">Paenibacillus harenae</name>
    <dbReference type="NCBI Taxonomy" id="306543"/>
    <lineage>
        <taxon>Bacteria</taxon>
        <taxon>Bacillati</taxon>
        <taxon>Bacillota</taxon>
        <taxon>Bacilli</taxon>
        <taxon>Bacillales</taxon>
        <taxon>Paenibacillaceae</taxon>
        <taxon>Paenibacillus</taxon>
    </lineage>
</organism>
<name>A0ABT9U885_PAEHA</name>
<dbReference type="RefSeq" id="WP_307206311.1">
    <property type="nucleotide sequence ID" value="NZ_JAUSSU010000009.1"/>
</dbReference>
<dbReference type="SUPFAM" id="SSF47413">
    <property type="entry name" value="lambda repressor-like DNA-binding domains"/>
    <property type="match status" value="1"/>
</dbReference>
<comment type="caution">
    <text evidence="2">The sequence shown here is derived from an EMBL/GenBank/DDBJ whole genome shotgun (WGS) entry which is preliminary data.</text>
</comment>
<dbReference type="InterPro" id="IPR010982">
    <property type="entry name" value="Lambda_DNA-bd_dom_sf"/>
</dbReference>
<sequence length="278" mass="32350">MSSENQKIKNLGDFIKSRRERIKPDHASIDGRFGRRRTPGLRREEVAHLAGVSITWYTWLEQGRAVTASREVIESIGKALQLSSEEHLHLLRLANYGGERDSYPDAKEIYPDLQNIIDQLHYPAIIASSRTEVLAYNRMASEIIADFHAIPFEKRVMTRLIFTDPNLRSQLVNWKEFADYTLGVFRSNFDQKADDPWFEEFVLQMCKENEEFQTLWRLHDVQQKKAIHFTIDHLVGGRLYFQLNSFSNFNGNGNIHCCVFTPIEGTDTEQKLLNMVRK</sequence>
<evidence type="ECO:0000259" key="1">
    <source>
        <dbReference type="SMART" id="SM00530"/>
    </source>
</evidence>
<evidence type="ECO:0000313" key="3">
    <source>
        <dbReference type="Proteomes" id="UP001229346"/>
    </source>
</evidence>
<reference evidence="2 3" key="1">
    <citation type="submission" date="2023-07" db="EMBL/GenBank/DDBJ databases">
        <title>Sorghum-associated microbial communities from plants grown in Nebraska, USA.</title>
        <authorList>
            <person name="Schachtman D."/>
        </authorList>
    </citation>
    <scope>NUCLEOTIDE SEQUENCE [LARGE SCALE GENOMIC DNA]</scope>
    <source>
        <strain evidence="2 3">CC482</strain>
    </source>
</reference>
<protein>
    <submittedName>
        <fullName evidence="2">Transcriptional regulator with XRE-family HTH domain</fullName>
    </submittedName>
</protein>
<proteinExistence type="predicted"/>
<dbReference type="Pfam" id="PF17765">
    <property type="entry name" value="MLTR_LBD"/>
    <property type="match status" value="1"/>
</dbReference>
<dbReference type="InterPro" id="IPR041413">
    <property type="entry name" value="MLTR_LBD"/>
</dbReference>
<dbReference type="CDD" id="cd00093">
    <property type="entry name" value="HTH_XRE"/>
    <property type="match status" value="1"/>
</dbReference>
<dbReference type="SMART" id="SM00530">
    <property type="entry name" value="HTH_XRE"/>
    <property type="match status" value="1"/>
</dbReference>
<evidence type="ECO:0000313" key="2">
    <source>
        <dbReference type="EMBL" id="MDQ0114925.1"/>
    </source>
</evidence>
<dbReference type="InterPro" id="IPR001387">
    <property type="entry name" value="Cro/C1-type_HTH"/>
</dbReference>
<dbReference type="Gene3D" id="3.30.450.180">
    <property type="match status" value="1"/>
</dbReference>